<dbReference type="Proteomes" id="UP000315037">
    <property type="component" value="Unassembled WGS sequence"/>
</dbReference>
<keyword evidence="3" id="KW-1185">Reference proteome</keyword>
<protein>
    <submittedName>
        <fullName evidence="2">FRG domain-containing protein</fullName>
    </submittedName>
</protein>
<evidence type="ECO:0000313" key="3">
    <source>
        <dbReference type="Proteomes" id="UP000315037"/>
    </source>
</evidence>
<name>A0A506UKS3_9PROT</name>
<feature type="domain" description="FRG" evidence="1">
    <location>
        <begin position="31"/>
        <end position="132"/>
    </location>
</feature>
<dbReference type="Pfam" id="PF08867">
    <property type="entry name" value="FRG"/>
    <property type="match status" value="1"/>
</dbReference>
<accession>A0A506UKS3</accession>
<dbReference type="RefSeq" id="WP_165600554.1">
    <property type="nucleotide sequence ID" value="NZ_SORZ01000002.1"/>
</dbReference>
<evidence type="ECO:0000259" key="1">
    <source>
        <dbReference type="SMART" id="SM00901"/>
    </source>
</evidence>
<dbReference type="EMBL" id="SORZ01000002">
    <property type="protein sequence ID" value="TPW33832.1"/>
    <property type="molecule type" value="Genomic_DNA"/>
</dbReference>
<comment type="caution">
    <text evidence="2">The sequence shown here is derived from an EMBL/GenBank/DDBJ whole genome shotgun (WGS) entry which is preliminary data.</text>
</comment>
<dbReference type="SMART" id="SM00901">
    <property type="entry name" value="FRG"/>
    <property type="match status" value="1"/>
</dbReference>
<gene>
    <name evidence="2" type="ORF">E3202_04340</name>
</gene>
<organism evidence="2 3">
    <name type="scientific">Oecophyllibacter saccharovorans</name>
    <dbReference type="NCBI Taxonomy" id="2558360"/>
    <lineage>
        <taxon>Bacteria</taxon>
        <taxon>Pseudomonadati</taxon>
        <taxon>Pseudomonadota</taxon>
        <taxon>Alphaproteobacteria</taxon>
        <taxon>Acetobacterales</taxon>
        <taxon>Acetobacteraceae</taxon>
        <taxon>Oecophyllibacter</taxon>
    </lineage>
</organism>
<sequence>MTNRDNEDLKVINSVEDAIFFATEKRKCNSRDVFLTFRGQNEFRWGLEPSLFRSYNGKEIFLDHEYQIYNEALCRAPEEFSKNKYTIQNLIKMQHYGIPTRLLDVTLNPLVALYFACVGHEKKSCEKDGALFFINSPKSSVNYEDSYDVSFLSNIAKIDIYTTHSWSSEEGMKIKYYSENAETSKKKLLFRRLDEYKCLEEFRFILLEGLEKDKGSYKNVGVGEIRYEDMIKYINSELNPAYYLNNLCQSEGFQPLSENFFERESYYLFNTLSTKVILVKPKLSDKRLVAQAALFYLYGLKGENSHFPDFEKFKVNGENKEKILNDLRDNYNISTSTLYPDIEHYAQELKEFYMSRM</sequence>
<evidence type="ECO:0000313" key="2">
    <source>
        <dbReference type="EMBL" id="TPW33832.1"/>
    </source>
</evidence>
<dbReference type="AlphaFoldDB" id="A0A506UKS3"/>
<dbReference type="InterPro" id="IPR014966">
    <property type="entry name" value="FRG-dom"/>
</dbReference>
<reference evidence="2 3" key="1">
    <citation type="submission" date="2019-03" db="EMBL/GenBank/DDBJ databases">
        <title>The complete genome sequence of Neokomagataea sp. Jb2 NBRC113641.</title>
        <authorList>
            <person name="Chua K.-O."/>
            <person name="Chan K.-G."/>
            <person name="See-Too W.-S."/>
        </authorList>
    </citation>
    <scope>NUCLEOTIDE SEQUENCE [LARGE SCALE GENOMIC DNA]</scope>
    <source>
        <strain evidence="2 3">Jb2</strain>
    </source>
</reference>
<proteinExistence type="predicted"/>